<dbReference type="InterPro" id="IPR020630">
    <property type="entry name" value="THF_DH/CycHdrlase_cat_dom"/>
</dbReference>
<evidence type="ECO:0000256" key="7">
    <source>
        <dbReference type="ARBA" id="ARBA00023002"/>
    </source>
</evidence>
<evidence type="ECO:0000313" key="14">
    <source>
        <dbReference type="Proteomes" id="UP000003280"/>
    </source>
</evidence>
<dbReference type="EMBL" id="AEEH01000047">
    <property type="protein sequence ID" value="EFM24926.1"/>
    <property type="molecule type" value="Genomic_DNA"/>
</dbReference>
<evidence type="ECO:0000256" key="10">
    <source>
        <dbReference type="ARBA" id="ARBA00023268"/>
    </source>
</evidence>
<reference evidence="13 14" key="1">
    <citation type="submission" date="2010-07" db="EMBL/GenBank/DDBJ databases">
        <authorList>
            <person name="Muzny D."/>
            <person name="Qin X."/>
            <person name="Deng J."/>
            <person name="Jiang H."/>
            <person name="Liu Y."/>
            <person name="Qu J."/>
            <person name="Song X.-Z."/>
            <person name="Zhang L."/>
            <person name="Thornton R."/>
            <person name="Coyle M."/>
            <person name="Francisco L."/>
            <person name="Jackson L."/>
            <person name="Javaid M."/>
            <person name="Korchina V."/>
            <person name="Kovar C."/>
            <person name="Mata R."/>
            <person name="Mathew T."/>
            <person name="Ngo R."/>
            <person name="Nguyen L."/>
            <person name="Nguyen N."/>
            <person name="Okwuonu G."/>
            <person name="Ongeri F."/>
            <person name="Pham C."/>
            <person name="Simmons D."/>
            <person name="Wilczek-Boney K."/>
            <person name="Hale W."/>
            <person name="Jakkamsetti A."/>
            <person name="Pham P."/>
            <person name="Ruth R."/>
            <person name="San Lucas F."/>
            <person name="Warren J."/>
            <person name="Zhang J."/>
            <person name="Zhao Z."/>
            <person name="Zhou C."/>
            <person name="Zhu D."/>
            <person name="Lee S."/>
            <person name="Bess C."/>
            <person name="Blankenburg K."/>
            <person name="Forbes L."/>
            <person name="Fu Q."/>
            <person name="Gubbala S."/>
            <person name="Hirani K."/>
            <person name="Jayaseelan J.C."/>
            <person name="Lara F."/>
            <person name="Munidasa M."/>
            <person name="Palculict T."/>
            <person name="Patil S."/>
            <person name="Pu L.-L."/>
            <person name="Saada N."/>
            <person name="Tang L."/>
            <person name="Weissenberger G."/>
            <person name="Zhu Y."/>
            <person name="Hemphill L."/>
            <person name="Shang Y."/>
            <person name="Youmans B."/>
            <person name="Ayvaz T."/>
            <person name="Ross M."/>
            <person name="Santibanez J."/>
            <person name="Aqrawi P."/>
            <person name="Gross S."/>
            <person name="Joshi V."/>
            <person name="Fowler G."/>
            <person name="Nazareth L."/>
            <person name="Reid J."/>
            <person name="Worley K."/>
            <person name="Petrosino J."/>
            <person name="Highlander S."/>
            <person name="Gibbs R."/>
        </authorList>
    </citation>
    <scope>NUCLEOTIDE SEQUENCE [LARGE SCALE GENOMIC DNA]</scope>
    <source>
        <strain evidence="13 14">ATCC BAA-1640</strain>
    </source>
</reference>
<evidence type="ECO:0000256" key="8">
    <source>
        <dbReference type="ARBA" id="ARBA00023102"/>
    </source>
</evidence>
<gene>
    <name evidence="13" type="primary">folD</name>
    <name evidence="13" type="ORF">HMPREF9225_1497</name>
</gene>
<keyword evidence="14" id="KW-1185">Reference proteome</keyword>
<keyword evidence="3" id="KW-0028">Amino-acid biosynthesis</keyword>
<dbReference type="Gene3D" id="3.40.50.10860">
    <property type="entry name" value="Leucine Dehydrogenase, chain A, domain 1"/>
    <property type="match status" value="1"/>
</dbReference>
<dbReference type="GO" id="GO:0035999">
    <property type="term" value="P:tetrahydrofolate interconversion"/>
    <property type="evidence" value="ECO:0007669"/>
    <property type="project" value="TreeGrafter"/>
</dbReference>
<evidence type="ECO:0000256" key="4">
    <source>
        <dbReference type="ARBA" id="ARBA00022755"/>
    </source>
</evidence>
<keyword evidence="2" id="KW-0554">One-carbon metabolism</keyword>
<dbReference type="GO" id="GO:0005829">
    <property type="term" value="C:cytosol"/>
    <property type="evidence" value="ECO:0007669"/>
    <property type="project" value="TreeGrafter"/>
</dbReference>
<keyword evidence="8" id="KW-0368">Histidine biosynthesis</keyword>
<evidence type="ECO:0000256" key="9">
    <source>
        <dbReference type="ARBA" id="ARBA00023167"/>
    </source>
</evidence>
<keyword evidence="6" id="KW-0521">NADP</keyword>
<dbReference type="SUPFAM" id="SSF53223">
    <property type="entry name" value="Aminoacid dehydrogenase-like, N-terminal domain"/>
    <property type="match status" value="1"/>
</dbReference>
<dbReference type="InterPro" id="IPR020631">
    <property type="entry name" value="THF_DH/CycHdrlase_NAD-bd_dom"/>
</dbReference>
<evidence type="ECO:0000256" key="6">
    <source>
        <dbReference type="ARBA" id="ARBA00022857"/>
    </source>
</evidence>
<dbReference type="PANTHER" id="PTHR48099">
    <property type="entry name" value="C-1-TETRAHYDROFOLATE SYNTHASE, CYTOPLASMIC-RELATED"/>
    <property type="match status" value="1"/>
</dbReference>
<dbReference type="PANTHER" id="PTHR48099:SF5">
    <property type="entry name" value="C-1-TETRAHYDROFOLATE SYNTHASE, CYTOPLASMIC"/>
    <property type="match status" value="1"/>
</dbReference>
<evidence type="ECO:0000313" key="13">
    <source>
        <dbReference type="EMBL" id="EFM24926.1"/>
    </source>
</evidence>
<comment type="pathway">
    <text evidence="1">One-carbon metabolism; tetrahydrofolate interconversion.</text>
</comment>
<dbReference type="GO" id="GO:0004477">
    <property type="term" value="F:methenyltetrahydrofolate cyclohydrolase activity"/>
    <property type="evidence" value="ECO:0007669"/>
    <property type="project" value="UniProtKB-EC"/>
</dbReference>
<dbReference type="HOGENOM" id="CLU_034045_2_1_9"/>
<evidence type="ECO:0000256" key="5">
    <source>
        <dbReference type="ARBA" id="ARBA00022801"/>
    </source>
</evidence>
<feature type="domain" description="Tetrahydrofolate dehydrogenase/cyclohydrolase catalytic" evidence="11">
    <location>
        <begin position="7"/>
        <end position="117"/>
    </location>
</feature>
<dbReference type="EC" id="3.5.4.9" evidence="13"/>
<evidence type="ECO:0000259" key="11">
    <source>
        <dbReference type="Pfam" id="PF00763"/>
    </source>
</evidence>
<dbReference type="Gene3D" id="3.40.50.720">
    <property type="entry name" value="NAD(P)-binding Rossmann-like Domain"/>
    <property type="match status" value="1"/>
</dbReference>
<evidence type="ECO:0000256" key="1">
    <source>
        <dbReference type="ARBA" id="ARBA00004777"/>
    </source>
</evidence>
<evidence type="ECO:0000256" key="2">
    <source>
        <dbReference type="ARBA" id="ARBA00022563"/>
    </source>
</evidence>
<evidence type="ECO:0000256" key="3">
    <source>
        <dbReference type="ARBA" id="ARBA00022605"/>
    </source>
</evidence>
<dbReference type="GO" id="GO:0004488">
    <property type="term" value="F:methylenetetrahydrofolate dehydrogenase (NADP+) activity"/>
    <property type="evidence" value="ECO:0007669"/>
    <property type="project" value="InterPro"/>
</dbReference>
<dbReference type="InterPro" id="IPR046346">
    <property type="entry name" value="Aminoacid_DH-like_N_sf"/>
</dbReference>
<keyword evidence="10" id="KW-0511">Multifunctional enzyme</keyword>
<name>E0NMV8_9FIRM</name>
<dbReference type="Pfam" id="PF00763">
    <property type="entry name" value="THF_DHG_CYH"/>
    <property type="match status" value="1"/>
</dbReference>
<dbReference type="GO" id="GO:0006164">
    <property type="term" value="P:purine nucleotide biosynthetic process"/>
    <property type="evidence" value="ECO:0007669"/>
    <property type="project" value="UniProtKB-KW"/>
</dbReference>
<dbReference type="OrthoDB" id="9803580at2"/>
<dbReference type="RefSeq" id="WP_008902287.1">
    <property type="nucleotide sequence ID" value="NZ_GL397071.1"/>
</dbReference>
<dbReference type="eggNOG" id="COG0190">
    <property type="taxonomic scope" value="Bacteria"/>
</dbReference>
<sequence>MLLKAIDLENKINKENFEILQELKEKNIKVKLLSIRVGDDYGSILYEKSLEKTINSYGGEYIKLIFNEDDNENEIIDQVKKYLDDDSIGGILLLKPFKNKELESKLDDIIDYKRDLDAVNFRSKAKIYDLDFSGHVPITALASLELLKFYGYDLTGEKCLVINRSQVVGIPLSLMLLKENATVTIAHSKSKDLKSLIKNNKYIFTAIGKADFFDSSYFNSQNIVVDISTNYKSGKVTGDVLFDDVVDKVSAISPVPGGVGRITKSLLIKEILSYYL</sequence>
<protein>
    <submittedName>
        <fullName evidence="13">Tetrahydrofolate dehydrogenase/cyclohydrolase, NAD(P)-binding domain protein</fullName>
        <ecNumber evidence="13">3.5.4.9</ecNumber>
    </submittedName>
</protein>
<keyword evidence="9" id="KW-0486">Methionine biosynthesis</keyword>
<dbReference type="InterPro" id="IPR036291">
    <property type="entry name" value="NAD(P)-bd_dom_sf"/>
</dbReference>
<dbReference type="PRINTS" id="PR00085">
    <property type="entry name" value="THFDHDRGNASE"/>
</dbReference>
<dbReference type="GO" id="GO:0000105">
    <property type="term" value="P:L-histidine biosynthetic process"/>
    <property type="evidence" value="ECO:0007669"/>
    <property type="project" value="UniProtKB-KW"/>
</dbReference>
<keyword evidence="4" id="KW-0658">Purine biosynthesis</keyword>
<evidence type="ECO:0000259" key="12">
    <source>
        <dbReference type="Pfam" id="PF02882"/>
    </source>
</evidence>
<dbReference type="InterPro" id="IPR000672">
    <property type="entry name" value="THF_DH/CycHdrlase"/>
</dbReference>
<keyword evidence="5 13" id="KW-0378">Hydrolase</keyword>
<dbReference type="STRING" id="862517.HMPREF9225_1497"/>
<dbReference type="Pfam" id="PF02882">
    <property type="entry name" value="THF_DHG_CYH_C"/>
    <property type="match status" value="1"/>
</dbReference>
<accession>E0NMV8</accession>
<organism evidence="13 14">
    <name type="scientific">Peptoniphilus duerdenii ATCC BAA-1640</name>
    <dbReference type="NCBI Taxonomy" id="862517"/>
    <lineage>
        <taxon>Bacteria</taxon>
        <taxon>Bacillati</taxon>
        <taxon>Bacillota</taxon>
        <taxon>Tissierellia</taxon>
        <taxon>Tissierellales</taxon>
        <taxon>Peptoniphilaceae</taxon>
        <taxon>Peptoniphilus</taxon>
    </lineage>
</organism>
<comment type="caution">
    <text evidence="13">The sequence shown here is derived from an EMBL/GenBank/DDBJ whole genome shotgun (WGS) entry which is preliminary data.</text>
</comment>
<dbReference type="SUPFAM" id="SSF51735">
    <property type="entry name" value="NAD(P)-binding Rossmann-fold domains"/>
    <property type="match status" value="1"/>
</dbReference>
<dbReference type="Proteomes" id="UP000003280">
    <property type="component" value="Unassembled WGS sequence"/>
</dbReference>
<proteinExistence type="predicted"/>
<dbReference type="GO" id="GO:0009086">
    <property type="term" value="P:methionine biosynthetic process"/>
    <property type="evidence" value="ECO:0007669"/>
    <property type="project" value="UniProtKB-KW"/>
</dbReference>
<keyword evidence="7" id="KW-0560">Oxidoreductase</keyword>
<dbReference type="AlphaFoldDB" id="E0NMV8"/>
<feature type="domain" description="Tetrahydrofolate dehydrogenase/cyclohydrolase NAD(P)-binding" evidence="12">
    <location>
        <begin position="137"/>
        <end position="273"/>
    </location>
</feature>